<dbReference type="WBParaSite" id="HPBE_0001890301-mRNA-1">
    <property type="protein sequence ID" value="HPBE_0001890301-mRNA-1"/>
    <property type="gene ID" value="HPBE_0001890301"/>
</dbReference>
<protein>
    <submittedName>
        <fullName evidence="3">Cytokine receptor-like factor 3</fullName>
    </submittedName>
</protein>
<reference evidence="3" key="2">
    <citation type="submission" date="2019-09" db="UniProtKB">
        <authorList>
            <consortium name="WormBaseParasite"/>
        </authorList>
    </citation>
    <scope>IDENTIFICATION</scope>
</reference>
<evidence type="ECO:0000313" key="3">
    <source>
        <dbReference type="WBParaSite" id="HPBE_0001890301-mRNA-1"/>
    </source>
</evidence>
<accession>A0A183GA83</accession>
<dbReference type="Proteomes" id="UP000050761">
    <property type="component" value="Unassembled WGS sequence"/>
</dbReference>
<accession>A0A3P8C3U2</accession>
<sequence>MANEQMEIISPELERLLLDEKTAEERVLPVRAKLAEMANAEKTLRQQSVSQARHVVQTLSGHLVSLENMPATVLEDLNQGSTRAAIKMVTTMAHSVREHVLLECGTMSAELDKLKKIEKDQTALSTECDEACMRELEELLDVEAEEVTPCQDLATAVTKQVGIQQMNAHEFDNVEYHASFHPIAAAPGEYLRASKDELVGADANGVAAIVSEPGRIERITSQHLRLEVLNTAYKAGFDLNADVEEIPLTEAPAGYDASGQKMTFNGAVRLTLQVDSRAKFRVVLFVKAGEDGTLPLGANAFHASGLSLTWNSLCPRRSDDQKSGECTRDYHERTLWMSLKHKNGDERYSC</sequence>
<name>A0A183GA83_HELPZ</name>
<reference evidence="1 2" key="1">
    <citation type="submission" date="2018-11" db="EMBL/GenBank/DDBJ databases">
        <authorList>
            <consortium name="Pathogen Informatics"/>
        </authorList>
    </citation>
    <scope>NUCLEOTIDE SEQUENCE [LARGE SCALE GENOMIC DNA]</scope>
</reference>
<evidence type="ECO:0000313" key="2">
    <source>
        <dbReference type="Proteomes" id="UP000050761"/>
    </source>
</evidence>
<dbReference type="EMBL" id="UZAH01030990">
    <property type="protein sequence ID" value="VDP13304.1"/>
    <property type="molecule type" value="Genomic_DNA"/>
</dbReference>
<keyword evidence="2" id="KW-1185">Reference proteome</keyword>
<organism evidence="2 3">
    <name type="scientific">Heligmosomoides polygyrus</name>
    <name type="common">Parasitic roundworm</name>
    <dbReference type="NCBI Taxonomy" id="6339"/>
    <lineage>
        <taxon>Eukaryota</taxon>
        <taxon>Metazoa</taxon>
        <taxon>Ecdysozoa</taxon>
        <taxon>Nematoda</taxon>
        <taxon>Chromadorea</taxon>
        <taxon>Rhabditida</taxon>
        <taxon>Rhabditina</taxon>
        <taxon>Rhabditomorpha</taxon>
        <taxon>Strongyloidea</taxon>
        <taxon>Heligmosomidae</taxon>
        <taxon>Heligmosomoides</taxon>
    </lineage>
</organism>
<dbReference type="OrthoDB" id="5910506at2759"/>
<evidence type="ECO:0000313" key="1">
    <source>
        <dbReference type="EMBL" id="VDP13304.1"/>
    </source>
</evidence>
<gene>
    <name evidence="1" type="ORF">HPBE_LOCUS18902</name>
</gene>
<proteinExistence type="predicted"/>
<dbReference type="AlphaFoldDB" id="A0A183GA83"/>